<dbReference type="Proteomes" id="UP000299102">
    <property type="component" value="Unassembled WGS sequence"/>
</dbReference>
<protein>
    <submittedName>
        <fullName evidence="1">Uncharacterized protein</fullName>
    </submittedName>
</protein>
<reference evidence="1 2" key="1">
    <citation type="journal article" date="2019" name="Commun. Biol.">
        <title>The bagworm genome reveals a unique fibroin gene that provides high tensile strength.</title>
        <authorList>
            <person name="Kono N."/>
            <person name="Nakamura H."/>
            <person name="Ohtoshi R."/>
            <person name="Tomita M."/>
            <person name="Numata K."/>
            <person name="Arakawa K."/>
        </authorList>
    </citation>
    <scope>NUCLEOTIDE SEQUENCE [LARGE SCALE GENOMIC DNA]</scope>
</reference>
<keyword evidence="2" id="KW-1185">Reference proteome</keyword>
<name>A0A4C1WT39_EUMVA</name>
<sequence length="373" mass="42385">MQVRLHDSDSRQIHRFGLLCPCEELNVSRFPQDALHPRFSRQSTTVDGQSSCGTKAIRVCALIATLGSHVDRSISGIIYRNFDATAQACFARFTSTRVTTANDIVATAIDAILESRAIAPSKKRGAQDWHWARDRIEPTGKSKLESKTSLGLAHMTVRIFDPRFKVERPTVELSSTNPMRPVINLPHVPTSVPQHEDSRSATRYIVTAALRLGLWLPVSSDIYDLRIRLHIQQAVSSRAGGKGTVQHYRYREAPMHLCVNAYGYLLQYIRSLVECECMHERIITQRLQPLRTVGAIMRHRPLMPPRPATAPSNAQICYNVTKTSFCWPSVRGYRKAHKSRPPFYARYFWFRKCLCGGRETREHGRENFLLTLG</sequence>
<proteinExistence type="predicted"/>
<comment type="caution">
    <text evidence="1">The sequence shown here is derived from an EMBL/GenBank/DDBJ whole genome shotgun (WGS) entry which is preliminary data.</text>
</comment>
<gene>
    <name evidence="1" type="ORF">EVAR_44275_1</name>
</gene>
<accession>A0A4C1WT39</accession>
<dbReference type="AlphaFoldDB" id="A0A4C1WT39"/>
<dbReference type="EMBL" id="BGZK01000620">
    <property type="protein sequence ID" value="GBP53274.1"/>
    <property type="molecule type" value="Genomic_DNA"/>
</dbReference>
<evidence type="ECO:0000313" key="2">
    <source>
        <dbReference type="Proteomes" id="UP000299102"/>
    </source>
</evidence>
<organism evidence="1 2">
    <name type="scientific">Eumeta variegata</name>
    <name type="common">Bagworm moth</name>
    <name type="synonym">Eumeta japonica</name>
    <dbReference type="NCBI Taxonomy" id="151549"/>
    <lineage>
        <taxon>Eukaryota</taxon>
        <taxon>Metazoa</taxon>
        <taxon>Ecdysozoa</taxon>
        <taxon>Arthropoda</taxon>
        <taxon>Hexapoda</taxon>
        <taxon>Insecta</taxon>
        <taxon>Pterygota</taxon>
        <taxon>Neoptera</taxon>
        <taxon>Endopterygota</taxon>
        <taxon>Lepidoptera</taxon>
        <taxon>Glossata</taxon>
        <taxon>Ditrysia</taxon>
        <taxon>Tineoidea</taxon>
        <taxon>Psychidae</taxon>
        <taxon>Oiketicinae</taxon>
        <taxon>Eumeta</taxon>
    </lineage>
</organism>
<evidence type="ECO:0000313" key="1">
    <source>
        <dbReference type="EMBL" id="GBP53274.1"/>
    </source>
</evidence>